<dbReference type="InParanoid" id="A0A423XL56"/>
<accession>A0A423XL56</accession>
<dbReference type="OrthoDB" id="3679184at2759"/>
<sequence length="148" mass="15226">MKFSATAIIAATAVSGAALEKKQADFYSVSEFSASCIPHSVYCSYSFQALASSGQSTPVTCETRLQGPDNLPSVPLTACSSPYTSFAVTRGASGLDLNITSPLGTSSNVTGTYHIASSDIVATQSGAVITERYTGATSFDAPTTVVNF</sequence>
<dbReference type="AlphaFoldDB" id="A0A423XL56"/>
<evidence type="ECO:0000313" key="1">
    <source>
        <dbReference type="EMBL" id="ROW17099.1"/>
    </source>
</evidence>
<organism evidence="1 2">
    <name type="scientific">Cytospora leucostoma</name>
    <dbReference type="NCBI Taxonomy" id="1230097"/>
    <lineage>
        <taxon>Eukaryota</taxon>
        <taxon>Fungi</taxon>
        <taxon>Dikarya</taxon>
        <taxon>Ascomycota</taxon>
        <taxon>Pezizomycotina</taxon>
        <taxon>Sordariomycetes</taxon>
        <taxon>Sordariomycetidae</taxon>
        <taxon>Diaporthales</taxon>
        <taxon>Cytosporaceae</taxon>
        <taxon>Cytospora</taxon>
    </lineage>
</organism>
<gene>
    <name evidence="1" type="ORF">VPNG_01395</name>
</gene>
<dbReference type="EMBL" id="LKEB01000003">
    <property type="protein sequence ID" value="ROW17099.1"/>
    <property type="molecule type" value="Genomic_DNA"/>
</dbReference>
<evidence type="ECO:0000313" key="2">
    <source>
        <dbReference type="Proteomes" id="UP000285146"/>
    </source>
</evidence>
<reference evidence="1 2" key="1">
    <citation type="submission" date="2015-09" db="EMBL/GenBank/DDBJ databases">
        <title>Host preference determinants of Valsa canker pathogens revealed by comparative genomics.</title>
        <authorList>
            <person name="Yin Z."/>
            <person name="Huang L."/>
        </authorList>
    </citation>
    <scope>NUCLEOTIDE SEQUENCE [LARGE SCALE GENOMIC DNA]</scope>
    <source>
        <strain evidence="1 2">SXYLt</strain>
    </source>
</reference>
<proteinExistence type="predicted"/>
<evidence type="ECO:0008006" key="3">
    <source>
        <dbReference type="Google" id="ProtNLM"/>
    </source>
</evidence>
<comment type="caution">
    <text evidence="1">The sequence shown here is derived from an EMBL/GenBank/DDBJ whole genome shotgun (WGS) entry which is preliminary data.</text>
</comment>
<dbReference type="Proteomes" id="UP000285146">
    <property type="component" value="Unassembled WGS sequence"/>
</dbReference>
<keyword evidence="2" id="KW-1185">Reference proteome</keyword>
<name>A0A423XL56_9PEZI</name>
<protein>
    <recommendedName>
        <fullName evidence="3">Hypersensitive response-inducing protein</fullName>
    </recommendedName>
</protein>